<evidence type="ECO:0000256" key="1">
    <source>
        <dbReference type="SAM" id="MobiDB-lite"/>
    </source>
</evidence>
<gene>
    <name evidence="3" type="ORF">TSOC_013948</name>
</gene>
<dbReference type="AlphaFoldDB" id="A0A2J7ZIZ4"/>
<accession>A0A2J7ZIZ4</accession>
<evidence type="ECO:0000313" key="3">
    <source>
        <dbReference type="EMBL" id="PNH00241.1"/>
    </source>
</evidence>
<feature type="compositionally biased region" description="Pro residues" evidence="1">
    <location>
        <begin position="13"/>
        <end position="22"/>
    </location>
</feature>
<keyword evidence="2" id="KW-0812">Transmembrane</keyword>
<evidence type="ECO:0000313" key="4">
    <source>
        <dbReference type="Proteomes" id="UP000236333"/>
    </source>
</evidence>
<feature type="non-terminal residue" evidence="3">
    <location>
        <position position="75"/>
    </location>
</feature>
<keyword evidence="2" id="KW-0472">Membrane</keyword>
<evidence type="ECO:0000256" key="2">
    <source>
        <dbReference type="SAM" id="Phobius"/>
    </source>
</evidence>
<reference evidence="3 4" key="1">
    <citation type="journal article" date="2017" name="Mol. Biol. Evol.">
        <title>The 4-celled Tetrabaena socialis nuclear genome reveals the essential components for genetic control of cell number at the origin of multicellularity in the volvocine lineage.</title>
        <authorList>
            <person name="Featherston J."/>
            <person name="Arakaki Y."/>
            <person name="Hanschen E.R."/>
            <person name="Ferris P.J."/>
            <person name="Michod R.E."/>
            <person name="Olson B.J.S.C."/>
            <person name="Nozaki H."/>
            <person name="Durand P.M."/>
        </authorList>
    </citation>
    <scope>NUCLEOTIDE SEQUENCE [LARGE SCALE GENOMIC DNA]</scope>
    <source>
        <strain evidence="3 4">NIES-571</strain>
    </source>
</reference>
<feature type="transmembrane region" description="Helical" evidence="2">
    <location>
        <begin position="48"/>
        <end position="68"/>
    </location>
</feature>
<name>A0A2J7ZIZ4_9CHLO</name>
<comment type="caution">
    <text evidence="3">The sequence shown here is derived from an EMBL/GenBank/DDBJ whole genome shotgun (WGS) entry which is preliminary data.</text>
</comment>
<organism evidence="3 4">
    <name type="scientific">Tetrabaena socialis</name>
    <dbReference type="NCBI Taxonomy" id="47790"/>
    <lineage>
        <taxon>Eukaryota</taxon>
        <taxon>Viridiplantae</taxon>
        <taxon>Chlorophyta</taxon>
        <taxon>core chlorophytes</taxon>
        <taxon>Chlorophyceae</taxon>
        <taxon>CS clade</taxon>
        <taxon>Chlamydomonadales</taxon>
        <taxon>Tetrabaenaceae</taxon>
        <taxon>Tetrabaena</taxon>
    </lineage>
</organism>
<feature type="region of interest" description="Disordered" evidence="1">
    <location>
        <begin position="1"/>
        <end position="32"/>
    </location>
</feature>
<feature type="compositionally biased region" description="Low complexity" evidence="1">
    <location>
        <begin position="23"/>
        <end position="32"/>
    </location>
</feature>
<proteinExistence type="predicted"/>
<sequence>MSCASASKEGPPEGSPPPPSSPSPAGAEAPPASKLTTWEYSKLSDPGFAPWFVGMAFLPFLLLLMPLLSSPPMPP</sequence>
<dbReference type="EMBL" id="PGGS01001575">
    <property type="protein sequence ID" value="PNH00241.1"/>
    <property type="molecule type" value="Genomic_DNA"/>
</dbReference>
<keyword evidence="2" id="KW-1133">Transmembrane helix</keyword>
<dbReference type="Proteomes" id="UP000236333">
    <property type="component" value="Unassembled WGS sequence"/>
</dbReference>
<keyword evidence="4" id="KW-1185">Reference proteome</keyword>
<protein>
    <submittedName>
        <fullName evidence="3">Uncharacterized protein</fullName>
    </submittedName>
</protein>